<feature type="domain" description="RNA polymerase sigma-70 region 4" evidence="7">
    <location>
        <begin position="188"/>
        <end position="236"/>
    </location>
</feature>
<dbReference type="GO" id="GO:0016987">
    <property type="term" value="F:sigma factor activity"/>
    <property type="evidence" value="ECO:0007669"/>
    <property type="project" value="UniProtKB-KW"/>
</dbReference>
<keyword evidence="1" id="KW-0805">Transcription regulation</keyword>
<organism evidence="8 9">
    <name type="scientific">Actinosynnema pretiosum</name>
    <dbReference type="NCBI Taxonomy" id="42197"/>
    <lineage>
        <taxon>Bacteria</taxon>
        <taxon>Bacillati</taxon>
        <taxon>Actinomycetota</taxon>
        <taxon>Actinomycetes</taxon>
        <taxon>Pseudonocardiales</taxon>
        <taxon>Pseudonocardiaceae</taxon>
        <taxon>Actinosynnema</taxon>
    </lineage>
</organism>
<evidence type="ECO:0000256" key="1">
    <source>
        <dbReference type="ARBA" id="ARBA00023015"/>
    </source>
</evidence>
<keyword evidence="4" id="KW-0804">Transcription</keyword>
<evidence type="ECO:0000259" key="5">
    <source>
        <dbReference type="Pfam" id="PF04539"/>
    </source>
</evidence>
<dbReference type="Pfam" id="PF04542">
    <property type="entry name" value="Sigma70_r2"/>
    <property type="match status" value="1"/>
</dbReference>
<sequence length="294" mass="32230">MMVQEQATQAVKSVRTAAEAEELIVKHLPLVGHLVREVLARVPVHVRREELMSAGNLALVAAAKSFDDSRGAPFAAFAVVRVRGALMDELRGQDWASRSVRVKARKMNAVQDEFVSKHGRTPTTAEIAELMEVETREVTAVQDDVQRSALLSLQGFTGGVLEEVVPERQPGPEETLLGRERIGYLHSAIDALPDRLRTVVRGYFFEERPMAEIAEELGVHESRVSQLRAEAIALLRDGLNSQLDPERLPEPARPDGCAARRKAAYYASVAAQGTMRSRLSHTSSLGVPVIAKTA</sequence>
<dbReference type="Pfam" id="PF04539">
    <property type="entry name" value="Sigma70_r3"/>
    <property type="match status" value="1"/>
</dbReference>
<evidence type="ECO:0000256" key="2">
    <source>
        <dbReference type="ARBA" id="ARBA00023082"/>
    </source>
</evidence>
<evidence type="ECO:0000313" key="9">
    <source>
        <dbReference type="Proteomes" id="UP000218505"/>
    </source>
</evidence>
<evidence type="ECO:0000256" key="4">
    <source>
        <dbReference type="ARBA" id="ARBA00023163"/>
    </source>
</evidence>
<accession>A0A290ZGK2</accession>
<dbReference type="KEGG" id="apre:CNX65_11995"/>
<dbReference type="InterPro" id="IPR007624">
    <property type="entry name" value="RNA_pol_sigma70_r3"/>
</dbReference>
<dbReference type="InterPro" id="IPR014284">
    <property type="entry name" value="RNA_pol_sigma-70_dom"/>
</dbReference>
<evidence type="ECO:0000259" key="7">
    <source>
        <dbReference type="Pfam" id="PF04545"/>
    </source>
</evidence>
<evidence type="ECO:0000256" key="3">
    <source>
        <dbReference type="ARBA" id="ARBA00023125"/>
    </source>
</evidence>
<dbReference type="InterPro" id="IPR007630">
    <property type="entry name" value="RNA_pol_sigma70_r4"/>
</dbReference>
<dbReference type="GO" id="GO:0003677">
    <property type="term" value="F:DNA binding"/>
    <property type="evidence" value="ECO:0007669"/>
    <property type="project" value="UniProtKB-KW"/>
</dbReference>
<dbReference type="SUPFAM" id="SSF88659">
    <property type="entry name" value="Sigma3 and sigma4 domains of RNA polymerase sigma factors"/>
    <property type="match status" value="2"/>
</dbReference>
<proteinExistence type="predicted"/>
<dbReference type="InterPro" id="IPR013325">
    <property type="entry name" value="RNA_pol_sigma_r2"/>
</dbReference>
<feature type="domain" description="RNA polymerase sigma-70 region 2" evidence="6">
    <location>
        <begin position="23"/>
        <end position="95"/>
    </location>
</feature>
<dbReference type="EMBL" id="CP023445">
    <property type="protein sequence ID" value="ATE58121.1"/>
    <property type="molecule type" value="Genomic_DNA"/>
</dbReference>
<dbReference type="CDD" id="cd06171">
    <property type="entry name" value="Sigma70_r4"/>
    <property type="match status" value="1"/>
</dbReference>
<dbReference type="Proteomes" id="UP000218505">
    <property type="component" value="Chromosome"/>
</dbReference>
<dbReference type="Pfam" id="PF04545">
    <property type="entry name" value="Sigma70_r4"/>
    <property type="match status" value="1"/>
</dbReference>
<keyword evidence="9" id="KW-1185">Reference proteome</keyword>
<gene>
    <name evidence="8" type="ORF">CNX65_11995</name>
</gene>
<dbReference type="GO" id="GO:0006352">
    <property type="term" value="P:DNA-templated transcription initiation"/>
    <property type="evidence" value="ECO:0007669"/>
    <property type="project" value="InterPro"/>
</dbReference>
<dbReference type="PANTHER" id="PTHR30385:SF7">
    <property type="entry name" value="RNA POLYMERASE SIGMA FACTOR FLIA"/>
    <property type="match status" value="1"/>
</dbReference>
<dbReference type="InterPro" id="IPR000943">
    <property type="entry name" value="RNA_pol_sigma70"/>
</dbReference>
<dbReference type="InterPro" id="IPR013324">
    <property type="entry name" value="RNA_pol_sigma_r3/r4-like"/>
</dbReference>
<keyword evidence="3" id="KW-0238">DNA-binding</keyword>
<feature type="domain" description="RNA polymerase sigma-70 region 3" evidence="5">
    <location>
        <begin position="104"/>
        <end position="174"/>
    </location>
</feature>
<dbReference type="AlphaFoldDB" id="A0A290ZGK2"/>
<dbReference type="PRINTS" id="PR00046">
    <property type="entry name" value="SIGMA70FCT"/>
</dbReference>
<dbReference type="InterPro" id="IPR007627">
    <property type="entry name" value="RNA_pol_sigma70_r2"/>
</dbReference>
<dbReference type="RefSeq" id="WP_096497738.1">
    <property type="nucleotide sequence ID" value="NZ_CP023445.1"/>
</dbReference>
<keyword evidence="2" id="KW-0731">Sigma factor</keyword>
<reference evidence="8" key="1">
    <citation type="submission" date="2017-09" db="EMBL/GenBank/DDBJ databases">
        <title>Complete Genome Sequence of ansamitocin-producing Bacterium Actinosynnema pretiosum X47.</title>
        <authorList>
            <person name="Cao G."/>
            <person name="Zong G."/>
            <person name="Zhong C."/>
            <person name="Fu J."/>
        </authorList>
    </citation>
    <scope>NUCLEOTIDE SEQUENCE [LARGE SCALE GENOMIC DNA]</scope>
    <source>
        <strain evidence="8">X47</strain>
    </source>
</reference>
<dbReference type="Gene3D" id="1.20.140.160">
    <property type="match status" value="1"/>
</dbReference>
<dbReference type="Gene3D" id="1.10.1740.10">
    <property type="match status" value="1"/>
</dbReference>
<protein>
    <submittedName>
        <fullName evidence="8">FliA/WhiG family RNA polymerase sigma factor</fullName>
    </submittedName>
</protein>
<dbReference type="PANTHER" id="PTHR30385">
    <property type="entry name" value="SIGMA FACTOR F FLAGELLAR"/>
    <property type="match status" value="1"/>
</dbReference>
<evidence type="ECO:0000313" key="8">
    <source>
        <dbReference type="EMBL" id="ATE58121.1"/>
    </source>
</evidence>
<dbReference type="PIRSF" id="PIRSF000770">
    <property type="entry name" value="RNA_pol_sigma-SigE/K"/>
    <property type="match status" value="1"/>
</dbReference>
<name>A0A290ZGK2_9PSEU</name>
<dbReference type="SUPFAM" id="SSF88946">
    <property type="entry name" value="Sigma2 domain of RNA polymerase sigma factors"/>
    <property type="match status" value="1"/>
</dbReference>
<evidence type="ECO:0000259" key="6">
    <source>
        <dbReference type="Pfam" id="PF04542"/>
    </source>
</evidence>
<dbReference type="NCBIfam" id="TIGR02937">
    <property type="entry name" value="sigma70-ECF"/>
    <property type="match status" value="1"/>
</dbReference>